<proteinExistence type="predicted"/>
<feature type="compositionally biased region" description="Polar residues" evidence="1">
    <location>
        <begin position="173"/>
        <end position="199"/>
    </location>
</feature>
<evidence type="ECO:0000256" key="1">
    <source>
        <dbReference type="SAM" id="MobiDB-lite"/>
    </source>
</evidence>
<feature type="compositionally biased region" description="Basic and acidic residues" evidence="1">
    <location>
        <begin position="65"/>
        <end position="75"/>
    </location>
</feature>
<sequence>MLNARTLGELFAKNIHPELYPRIFLTTMNGTLLAYNKPVADMRQLRNQAAMVSRAWKDYFMPTDPPKEEPKRNDSPEETDSNTPHETLAEYTARSGGNVIVRALQNKLLLVLIGGIPPGTVKEFNIIYETASDSRYPDPETARAQVAPPKPPQQLQGQPSKRRLRGSPPPQASLRNTPSFSSEELTVSTSPAPSAQSELTPREKELRKGALHIQRKRLDSLADYISKELQEKDFTMPDDSVFK</sequence>
<gene>
    <name evidence="2" type="ORF">K402DRAFT_342191</name>
</gene>
<dbReference type="OrthoDB" id="3924760at2759"/>
<dbReference type="EMBL" id="ML977197">
    <property type="protein sequence ID" value="KAF1981538.1"/>
    <property type="molecule type" value="Genomic_DNA"/>
</dbReference>
<evidence type="ECO:0000313" key="2">
    <source>
        <dbReference type="EMBL" id="KAF1981538.1"/>
    </source>
</evidence>
<organism evidence="2 3">
    <name type="scientific">Aulographum hederae CBS 113979</name>
    <dbReference type="NCBI Taxonomy" id="1176131"/>
    <lineage>
        <taxon>Eukaryota</taxon>
        <taxon>Fungi</taxon>
        <taxon>Dikarya</taxon>
        <taxon>Ascomycota</taxon>
        <taxon>Pezizomycotina</taxon>
        <taxon>Dothideomycetes</taxon>
        <taxon>Pleosporomycetidae</taxon>
        <taxon>Aulographales</taxon>
        <taxon>Aulographaceae</taxon>
    </lineage>
</organism>
<protein>
    <submittedName>
        <fullName evidence="2">Uncharacterized protein</fullName>
    </submittedName>
</protein>
<name>A0A6G1GLE5_9PEZI</name>
<evidence type="ECO:0000313" key="3">
    <source>
        <dbReference type="Proteomes" id="UP000800041"/>
    </source>
</evidence>
<dbReference type="Proteomes" id="UP000800041">
    <property type="component" value="Unassembled WGS sequence"/>
</dbReference>
<accession>A0A6G1GLE5</accession>
<reference evidence="2" key="1">
    <citation type="journal article" date="2020" name="Stud. Mycol.">
        <title>101 Dothideomycetes genomes: a test case for predicting lifestyles and emergence of pathogens.</title>
        <authorList>
            <person name="Haridas S."/>
            <person name="Albert R."/>
            <person name="Binder M."/>
            <person name="Bloem J."/>
            <person name="Labutti K."/>
            <person name="Salamov A."/>
            <person name="Andreopoulos B."/>
            <person name="Baker S."/>
            <person name="Barry K."/>
            <person name="Bills G."/>
            <person name="Bluhm B."/>
            <person name="Cannon C."/>
            <person name="Castanera R."/>
            <person name="Culley D."/>
            <person name="Daum C."/>
            <person name="Ezra D."/>
            <person name="Gonzalez J."/>
            <person name="Henrissat B."/>
            <person name="Kuo A."/>
            <person name="Liang C."/>
            <person name="Lipzen A."/>
            <person name="Lutzoni F."/>
            <person name="Magnuson J."/>
            <person name="Mondo S."/>
            <person name="Nolan M."/>
            <person name="Ohm R."/>
            <person name="Pangilinan J."/>
            <person name="Park H.-J."/>
            <person name="Ramirez L."/>
            <person name="Alfaro M."/>
            <person name="Sun H."/>
            <person name="Tritt A."/>
            <person name="Yoshinaga Y."/>
            <person name="Zwiers L.-H."/>
            <person name="Turgeon B."/>
            <person name="Goodwin S."/>
            <person name="Spatafora J."/>
            <person name="Crous P."/>
            <person name="Grigoriev I."/>
        </authorList>
    </citation>
    <scope>NUCLEOTIDE SEQUENCE</scope>
    <source>
        <strain evidence="2">CBS 113979</strain>
    </source>
</reference>
<feature type="region of interest" description="Disordered" evidence="1">
    <location>
        <begin position="60"/>
        <end position="85"/>
    </location>
</feature>
<keyword evidence="3" id="KW-1185">Reference proteome</keyword>
<dbReference type="AlphaFoldDB" id="A0A6G1GLE5"/>
<feature type="region of interest" description="Disordered" evidence="1">
    <location>
        <begin position="134"/>
        <end position="208"/>
    </location>
</feature>